<reference evidence="1 2" key="1">
    <citation type="submission" date="2017-08" db="EMBL/GenBank/DDBJ databases">
        <title>Infants hospitalized years apart are colonized by the same room-sourced microbial strains.</title>
        <authorList>
            <person name="Brooks B."/>
            <person name="Olm M.R."/>
            <person name="Firek B.A."/>
            <person name="Baker R."/>
            <person name="Thomas B.C."/>
            <person name="Morowitz M.J."/>
            <person name="Banfield J.F."/>
        </authorList>
    </citation>
    <scope>NUCLEOTIDE SEQUENCE [LARGE SCALE GENOMIC DNA]</scope>
    <source>
        <strain evidence="1">S2_003_000_R2_14</strain>
    </source>
</reference>
<protein>
    <submittedName>
        <fullName evidence="1">Uncharacterized protein</fullName>
    </submittedName>
</protein>
<evidence type="ECO:0000313" key="1">
    <source>
        <dbReference type="EMBL" id="PZR14508.1"/>
    </source>
</evidence>
<gene>
    <name evidence="1" type="ORF">DI536_10660</name>
</gene>
<dbReference type="Proteomes" id="UP000249061">
    <property type="component" value="Unassembled WGS sequence"/>
</dbReference>
<dbReference type="AlphaFoldDB" id="A0A2W5UZ85"/>
<sequence>MKRVAVIVLFMLLALAVGLALLWQRPRRPRPEGFDAPWAALPELMERDWSTDASKRDAVQALFIEASEQLQHCNQEHWREEEGSVVKLSLLLERQPDGMQLMFVKSAPRAELPPLLLSCFEQALEKTRPVPSTEPVGARWRLLVHVLIHPASELPPEPWWHRFVPQSWRSGGDSAIHIG</sequence>
<organism evidence="1 2">
    <name type="scientific">Archangium gephyra</name>
    <dbReference type="NCBI Taxonomy" id="48"/>
    <lineage>
        <taxon>Bacteria</taxon>
        <taxon>Pseudomonadati</taxon>
        <taxon>Myxococcota</taxon>
        <taxon>Myxococcia</taxon>
        <taxon>Myxococcales</taxon>
        <taxon>Cystobacterineae</taxon>
        <taxon>Archangiaceae</taxon>
        <taxon>Archangium</taxon>
    </lineage>
</organism>
<comment type="caution">
    <text evidence="1">The sequence shown here is derived from an EMBL/GenBank/DDBJ whole genome shotgun (WGS) entry which is preliminary data.</text>
</comment>
<proteinExistence type="predicted"/>
<dbReference type="EMBL" id="QFQP01000007">
    <property type="protein sequence ID" value="PZR14508.1"/>
    <property type="molecule type" value="Genomic_DNA"/>
</dbReference>
<name>A0A2W5UZ85_9BACT</name>
<evidence type="ECO:0000313" key="2">
    <source>
        <dbReference type="Proteomes" id="UP000249061"/>
    </source>
</evidence>
<accession>A0A2W5UZ85</accession>